<evidence type="ECO:0000313" key="11">
    <source>
        <dbReference type="EMBL" id="EYC22285.1"/>
    </source>
</evidence>
<feature type="compositionally biased region" description="Low complexity" evidence="8">
    <location>
        <begin position="1496"/>
        <end position="1505"/>
    </location>
</feature>
<dbReference type="InterPro" id="IPR000477">
    <property type="entry name" value="RT_dom"/>
</dbReference>
<dbReference type="FunFam" id="3.10.20.370:FF:000001">
    <property type="entry name" value="Retrovirus-related Pol polyprotein from transposon 17.6-like protein"/>
    <property type="match status" value="1"/>
</dbReference>
<dbReference type="SUPFAM" id="SSF53098">
    <property type="entry name" value="Ribonuclease H-like"/>
    <property type="match status" value="1"/>
</dbReference>
<sequence>MVTVQDGRAIIHSPEPGLKPEKFTYYIGEKSKIHPFQVQALLLYDVAISFATCKRYSDRFNCLKLTSGLEKKTFSDEWRNVVLKFHNERRRRLAKGMQPTAGGKLMPYAKDMHELDFRMPSSSQAMESEQLQDGSRKYSKCNFSTCSFSSSKTRESRTWFRCWSREKASTSAADVTAPAPRVDPYGDLVRDLPTFNYEGDEDETFNAWYTRYGPVIDDRGKALSDDRKRNLIVEKLDKATYKTYSEHVLPLKLQEIDLATTIDNLRKLFGPKRTLIRRRYEFLQSKCPPLNGAYVPYREYGNMIKRKFEDASMKDVDSDSLKCLVFLSGLTDPSHSETRLRLLNQLNRLKESDPAPLLDDFINECETFVTLRTDNRAIESKEVNAAYQRKPAKQDRKHPYSPNKGFRYRRQPRDRSLHSPSRNERSASPAKKHGTKRPKRKHRCRNIAASAHGARTYLKVRINGHPTRLQLDTGADITMISRRTWEDMDSPKLDRSTITIRTADGSAMNILGSFKAAFTIFDRKGRPTEGTGCCYVTESTDLLGLEWCIQMHDYKELREQYNCKLASAAIENARDDIVNRLKTRFADVFSPGLGRCTKTKARLFLKPGARPVYRQKRPVPFASQAAVNAEIDRLVSEGVLGPVDHSNWAAPIVVVRKSNGTIRICADFSTGLNDALMLHQHPLPTVEDVFNTLNGGELFSQIDLADAYLQIEVDEESKELLTINTHRGLFRYNRLTFGVKSAPGIFQQIIDSMIAGLNGVAAYLDDIIVTGRTMEEHRQNLEALFERIHSYGFRVRIEKCTFMMSEIRYLGDIIDKDGRRPDPEKIRAITEMPPPKDIVQLRSFLGMVNYYGVFIKDMRQLRAPLDALLKKNTPFKWSPDCQDAFEKAKKVLASPLLLTHFDPKLELIVAADASDYGIGAVIMHRFADGTEKAICHASRNLTDAEKKYGQIEKEGLALVYAVRKFHRYLLGRHFTLLTDHKPLLAIFGSKKGLPTYSANRLLRWSLILRGYDFTIEYRKTANFGQADALSRLIAEQTTPSEDVVIAQAVQEAEADCRAITSTLPVDMKMIAEESANDDILKNVISYVQKDKWPHKPSADVARYFALRQSLAIQDDCLFFGPRIVIPSKLRRRVLQLLHDGHPGTTRMKMLARSYVYWTNITKDIEDYVRGCRNCQEVAKAPLKTELFSWPNEKQPWSRVHIDYAGPSNGKMFLVFVDAYSKWPEIIEMTSTTSVATIRQLTRLFAQFGNPTTLVQASVHSRFQQQFIHHTTNGITHVRSPPFHPQSNGQAERFVDTFKRALEKLKDSGTTSEALQKFLQTYRRTPCSASPGGRSPAENFLGRQLRTPLTMLTMPQSAKKGRNRKMESQFNLHNNARPKKFEPDDAVWVRNFGRGGARWTPGRVLARHGHATYDVLIDGRVHRRHSNQMRPNAPENSEKTLLDLFDLPILPAQTPTNTTPASTDTQAQDTTLRRPSSSEPNEDSPDMSPATADADTRTIPTLTPPRRSQRNRRPPIRLDVNPTRKTYRN</sequence>
<dbReference type="STRING" id="53326.A0A016V490"/>
<keyword evidence="2" id="KW-0808">Transferase</keyword>
<evidence type="ECO:0000256" key="6">
    <source>
        <dbReference type="ARBA" id="ARBA00022918"/>
    </source>
</evidence>
<protein>
    <recommendedName>
        <fullName evidence="1">RNA-directed DNA polymerase</fullName>
        <ecNumber evidence="1">2.7.7.49</ecNumber>
    </recommendedName>
</protein>
<dbReference type="Gene3D" id="3.30.70.270">
    <property type="match status" value="2"/>
</dbReference>
<dbReference type="FunFam" id="1.10.340.70:FF:000003">
    <property type="entry name" value="Protein CBG25708"/>
    <property type="match status" value="1"/>
</dbReference>
<feature type="region of interest" description="Disordered" evidence="8">
    <location>
        <begin position="1449"/>
        <end position="1528"/>
    </location>
</feature>
<keyword evidence="5" id="KW-0378">Hydrolase</keyword>
<dbReference type="Pfam" id="PF17921">
    <property type="entry name" value="Integrase_H2C2"/>
    <property type="match status" value="1"/>
</dbReference>
<keyword evidence="5" id="KW-0255">Endonuclease</keyword>
<accession>A0A016V490</accession>
<dbReference type="InterPro" id="IPR041588">
    <property type="entry name" value="Integrase_H2C2"/>
</dbReference>
<dbReference type="PANTHER" id="PTHR37984:SF5">
    <property type="entry name" value="PROTEIN NYNRIN-LIKE"/>
    <property type="match status" value="1"/>
</dbReference>
<feature type="compositionally biased region" description="Basic residues" evidence="8">
    <location>
        <begin position="430"/>
        <end position="445"/>
    </location>
</feature>
<dbReference type="InterPro" id="IPR021109">
    <property type="entry name" value="Peptidase_aspartic_dom_sf"/>
</dbReference>
<feature type="domain" description="Integrase catalytic" evidence="10">
    <location>
        <begin position="1191"/>
        <end position="1343"/>
    </location>
</feature>
<dbReference type="InterPro" id="IPR043502">
    <property type="entry name" value="DNA/RNA_pol_sf"/>
</dbReference>
<evidence type="ECO:0000256" key="3">
    <source>
        <dbReference type="ARBA" id="ARBA00022695"/>
    </source>
</evidence>
<dbReference type="Proteomes" id="UP000024635">
    <property type="component" value="Unassembled WGS sequence"/>
</dbReference>
<dbReference type="Pfam" id="PF17919">
    <property type="entry name" value="RT_RNaseH_2"/>
    <property type="match status" value="1"/>
</dbReference>
<dbReference type="SUPFAM" id="SSF50630">
    <property type="entry name" value="Acid proteases"/>
    <property type="match status" value="1"/>
</dbReference>
<dbReference type="GO" id="GO:0003964">
    <property type="term" value="F:RNA-directed DNA polymerase activity"/>
    <property type="evidence" value="ECO:0007669"/>
    <property type="project" value="UniProtKB-KW"/>
</dbReference>
<dbReference type="GO" id="GO:0004519">
    <property type="term" value="F:endonuclease activity"/>
    <property type="evidence" value="ECO:0007669"/>
    <property type="project" value="UniProtKB-KW"/>
</dbReference>
<dbReference type="EC" id="2.7.7.49" evidence="1"/>
<feature type="compositionally biased region" description="Low complexity" evidence="8">
    <location>
        <begin position="1450"/>
        <end position="1466"/>
    </location>
</feature>
<dbReference type="CDD" id="cd01647">
    <property type="entry name" value="RT_LTR"/>
    <property type="match status" value="1"/>
</dbReference>
<evidence type="ECO:0000256" key="2">
    <source>
        <dbReference type="ARBA" id="ARBA00022679"/>
    </source>
</evidence>
<dbReference type="InterPro" id="IPR055510">
    <property type="entry name" value="DUF7083"/>
</dbReference>
<feature type="compositionally biased region" description="Basic and acidic residues" evidence="8">
    <location>
        <begin position="411"/>
        <end position="425"/>
    </location>
</feature>
<dbReference type="InterPro" id="IPR041577">
    <property type="entry name" value="RT_RNaseH_2"/>
</dbReference>
<evidence type="ECO:0000256" key="5">
    <source>
        <dbReference type="ARBA" id="ARBA00022759"/>
    </source>
</evidence>
<dbReference type="Gene3D" id="3.30.420.10">
    <property type="entry name" value="Ribonuclease H-like superfamily/Ribonuclease H"/>
    <property type="match status" value="1"/>
</dbReference>
<keyword evidence="3" id="KW-0548">Nucleotidyltransferase</keyword>
<dbReference type="GO" id="GO:0015074">
    <property type="term" value="P:DNA integration"/>
    <property type="evidence" value="ECO:0007669"/>
    <property type="project" value="InterPro"/>
</dbReference>
<dbReference type="Gene3D" id="3.10.10.10">
    <property type="entry name" value="HIV Type 1 Reverse Transcriptase, subunit A, domain 1"/>
    <property type="match status" value="1"/>
</dbReference>
<dbReference type="InterPro" id="IPR050951">
    <property type="entry name" value="Retrovirus_Pol_polyprotein"/>
</dbReference>
<dbReference type="GO" id="GO:0003676">
    <property type="term" value="F:nucleic acid binding"/>
    <property type="evidence" value="ECO:0007669"/>
    <property type="project" value="InterPro"/>
</dbReference>
<organism evidence="11 12">
    <name type="scientific">Ancylostoma ceylanicum</name>
    <dbReference type="NCBI Taxonomy" id="53326"/>
    <lineage>
        <taxon>Eukaryota</taxon>
        <taxon>Metazoa</taxon>
        <taxon>Ecdysozoa</taxon>
        <taxon>Nematoda</taxon>
        <taxon>Chromadorea</taxon>
        <taxon>Rhabditida</taxon>
        <taxon>Rhabditina</taxon>
        <taxon>Rhabditomorpha</taxon>
        <taxon>Strongyloidea</taxon>
        <taxon>Ancylostomatidae</taxon>
        <taxon>Ancylostomatinae</taxon>
        <taxon>Ancylostoma</taxon>
    </lineage>
</organism>
<dbReference type="InterPro" id="IPR035940">
    <property type="entry name" value="CAP_sf"/>
</dbReference>
<evidence type="ECO:0000259" key="10">
    <source>
        <dbReference type="PROSITE" id="PS50994"/>
    </source>
</evidence>
<gene>
    <name evidence="11" type="primary">Acey_s0017.g3261</name>
    <name evidence="11" type="ORF">Y032_0017g3261</name>
</gene>
<feature type="region of interest" description="Disordered" evidence="8">
    <location>
        <begin position="384"/>
        <end position="445"/>
    </location>
</feature>
<dbReference type="SUPFAM" id="SSF55797">
    <property type="entry name" value="PR-1-like"/>
    <property type="match status" value="1"/>
</dbReference>
<dbReference type="PANTHER" id="PTHR37984">
    <property type="entry name" value="PROTEIN CBG26694"/>
    <property type="match status" value="1"/>
</dbReference>
<dbReference type="InterPro" id="IPR036397">
    <property type="entry name" value="RNaseH_sf"/>
</dbReference>
<evidence type="ECO:0000256" key="8">
    <source>
        <dbReference type="SAM" id="MobiDB-lite"/>
    </source>
</evidence>
<dbReference type="CDD" id="cd09274">
    <property type="entry name" value="RNase_HI_RT_Ty3"/>
    <property type="match status" value="1"/>
</dbReference>
<dbReference type="InterPro" id="IPR043128">
    <property type="entry name" value="Rev_trsase/Diguanyl_cyclase"/>
</dbReference>
<keyword evidence="12" id="KW-1185">Reference proteome</keyword>
<dbReference type="InterPro" id="IPR012337">
    <property type="entry name" value="RNaseH-like_sf"/>
</dbReference>
<keyword evidence="7" id="KW-0511">Multifunctional enzyme</keyword>
<dbReference type="EMBL" id="JARK01001353">
    <property type="protein sequence ID" value="EYC22285.1"/>
    <property type="molecule type" value="Genomic_DNA"/>
</dbReference>
<dbReference type="OrthoDB" id="5856680at2759"/>
<feature type="domain" description="Reverse transcriptase" evidence="9">
    <location>
        <begin position="636"/>
        <end position="814"/>
    </location>
</feature>
<evidence type="ECO:0000313" key="12">
    <source>
        <dbReference type="Proteomes" id="UP000024635"/>
    </source>
</evidence>
<dbReference type="Pfam" id="PF23309">
    <property type="entry name" value="DUF7083"/>
    <property type="match status" value="1"/>
</dbReference>
<comment type="caution">
    <text evidence="11">The sequence shown here is derived from an EMBL/GenBank/DDBJ whole genome shotgun (WGS) entry which is preliminary data.</text>
</comment>
<reference evidence="12" key="1">
    <citation type="journal article" date="2015" name="Nat. Genet.">
        <title>The genome and transcriptome of the zoonotic hookworm Ancylostoma ceylanicum identify infection-specific gene families.</title>
        <authorList>
            <person name="Schwarz E.M."/>
            <person name="Hu Y."/>
            <person name="Antoshechkin I."/>
            <person name="Miller M.M."/>
            <person name="Sternberg P.W."/>
            <person name="Aroian R.V."/>
        </authorList>
    </citation>
    <scope>NUCLEOTIDE SEQUENCE</scope>
    <source>
        <strain evidence="12">HY135</strain>
    </source>
</reference>
<dbReference type="GO" id="GO:0042575">
    <property type="term" value="C:DNA polymerase complex"/>
    <property type="evidence" value="ECO:0007669"/>
    <property type="project" value="UniProtKB-ARBA"/>
</dbReference>
<dbReference type="SUPFAM" id="SSF56672">
    <property type="entry name" value="DNA/RNA polymerases"/>
    <property type="match status" value="1"/>
</dbReference>
<evidence type="ECO:0000256" key="1">
    <source>
        <dbReference type="ARBA" id="ARBA00012493"/>
    </source>
</evidence>
<name>A0A016V490_9BILA</name>
<dbReference type="Pfam" id="PF00078">
    <property type="entry name" value="RVT_1"/>
    <property type="match status" value="1"/>
</dbReference>
<dbReference type="FunFam" id="3.30.70.270:FF:000020">
    <property type="entry name" value="Transposon Tf2-6 polyprotein-like Protein"/>
    <property type="match status" value="1"/>
</dbReference>
<proteinExistence type="predicted"/>
<evidence type="ECO:0000256" key="7">
    <source>
        <dbReference type="ARBA" id="ARBA00023268"/>
    </source>
</evidence>
<dbReference type="PROSITE" id="PS50878">
    <property type="entry name" value="RT_POL"/>
    <property type="match status" value="1"/>
</dbReference>
<dbReference type="PROSITE" id="PS50994">
    <property type="entry name" value="INTEGRASE"/>
    <property type="match status" value="1"/>
</dbReference>
<evidence type="ECO:0000259" key="9">
    <source>
        <dbReference type="PROSITE" id="PS50878"/>
    </source>
</evidence>
<dbReference type="Pfam" id="PF13975">
    <property type="entry name" value="gag-asp_proteas"/>
    <property type="match status" value="1"/>
</dbReference>
<keyword evidence="4" id="KW-0540">Nuclease</keyword>
<dbReference type="Gene3D" id="3.40.33.10">
    <property type="entry name" value="CAP"/>
    <property type="match status" value="1"/>
</dbReference>
<dbReference type="InterPro" id="IPR001584">
    <property type="entry name" value="Integrase_cat-core"/>
</dbReference>
<evidence type="ECO:0000256" key="4">
    <source>
        <dbReference type="ARBA" id="ARBA00022722"/>
    </source>
</evidence>
<dbReference type="Gene3D" id="2.40.70.10">
    <property type="entry name" value="Acid Proteases"/>
    <property type="match status" value="1"/>
</dbReference>
<keyword evidence="6" id="KW-0695">RNA-directed DNA polymerase</keyword>
<dbReference type="Gene3D" id="1.10.340.70">
    <property type="match status" value="1"/>
</dbReference>